<evidence type="ECO:0000313" key="3">
    <source>
        <dbReference type="Proteomes" id="UP001565219"/>
    </source>
</evidence>
<dbReference type="EMBL" id="JBCLTR010000020">
    <property type="protein sequence ID" value="MEY8634453.1"/>
    <property type="molecule type" value="Genomic_DNA"/>
</dbReference>
<dbReference type="RefSeq" id="WP_235824639.1">
    <property type="nucleotide sequence ID" value="NZ_BAABXW010000002.1"/>
</dbReference>
<dbReference type="Proteomes" id="UP001565219">
    <property type="component" value="Unassembled WGS sequence"/>
</dbReference>
<proteinExistence type="predicted"/>
<comment type="caution">
    <text evidence="2">The sequence shown here is derived from an EMBL/GenBank/DDBJ whole genome shotgun (WGS) entry which is preliminary data.</text>
</comment>
<reference evidence="2 3" key="1">
    <citation type="submission" date="2024-03" db="EMBL/GenBank/DDBJ databases">
        <title>Mouse gut bacterial collection (mGBC) of GemPharmatech.</title>
        <authorList>
            <person name="He Y."/>
            <person name="Dong L."/>
            <person name="Wu D."/>
            <person name="Gao X."/>
            <person name="Lin Z."/>
        </authorList>
    </citation>
    <scope>NUCLEOTIDE SEQUENCE [LARGE SCALE GENOMIC DNA]</scope>
    <source>
        <strain evidence="2 3">32-10</strain>
    </source>
</reference>
<keyword evidence="1" id="KW-0732">Signal</keyword>
<organism evidence="2 3">
    <name type="scientific">Anaerostipes hominis</name>
    <name type="common">ex Lee et al. 2021</name>
    <dbReference type="NCBI Taxonomy" id="2025494"/>
    <lineage>
        <taxon>Bacteria</taxon>
        <taxon>Bacillati</taxon>
        <taxon>Bacillota</taxon>
        <taxon>Clostridia</taxon>
        <taxon>Lachnospirales</taxon>
        <taxon>Lachnospiraceae</taxon>
        <taxon>Anaerostipes</taxon>
    </lineage>
</organism>
<gene>
    <name evidence="2" type="ORF">AALG99_13185</name>
</gene>
<keyword evidence="3" id="KW-1185">Reference proteome</keyword>
<name>A0ABV4DIW3_9FIRM</name>
<accession>A0ABV4DIW3</accession>
<evidence type="ECO:0000313" key="2">
    <source>
        <dbReference type="EMBL" id="MEY8634453.1"/>
    </source>
</evidence>
<feature type="chain" id="PRO_5045532905" evidence="1">
    <location>
        <begin position="26"/>
        <end position="156"/>
    </location>
</feature>
<sequence length="156" mass="17178">MKKAIKKVLVSALAVLLVIGFTAPAAEPVAAASNKVTVKTSTSKKVKTKIYKLKKIVKRKKVTTKKAKKKTVKTTTIIKKVIKTTNFAQAGNANISQLKGIVDDKVISEFNRVGMTIQTNPNSSLLKGADGRKEQFCRRQPCICSIKQQRVFYRGI</sequence>
<protein>
    <submittedName>
        <fullName evidence="2">Uncharacterized protein</fullName>
    </submittedName>
</protein>
<feature type="signal peptide" evidence="1">
    <location>
        <begin position="1"/>
        <end position="25"/>
    </location>
</feature>
<evidence type="ECO:0000256" key="1">
    <source>
        <dbReference type="SAM" id="SignalP"/>
    </source>
</evidence>